<keyword evidence="3" id="KW-1185">Reference proteome</keyword>
<name>A0AAE0AVM2_9ROSI</name>
<dbReference type="Proteomes" id="UP001281410">
    <property type="component" value="Unassembled WGS sequence"/>
</dbReference>
<feature type="compositionally biased region" description="Gly residues" evidence="1">
    <location>
        <begin position="29"/>
        <end position="40"/>
    </location>
</feature>
<dbReference type="AlphaFoldDB" id="A0AAE0AVM2"/>
<accession>A0AAE0AVM2</accession>
<organism evidence="2 3">
    <name type="scientific">Dipteronia sinensis</name>
    <dbReference type="NCBI Taxonomy" id="43782"/>
    <lineage>
        <taxon>Eukaryota</taxon>
        <taxon>Viridiplantae</taxon>
        <taxon>Streptophyta</taxon>
        <taxon>Embryophyta</taxon>
        <taxon>Tracheophyta</taxon>
        <taxon>Spermatophyta</taxon>
        <taxon>Magnoliopsida</taxon>
        <taxon>eudicotyledons</taxon>
        <taxon>Gunneridae</taxon>
        <taxon>Pentapetalae</taxon>
        <taxon>rosids</taxon>
        <taxon>malvids</taxon>
        <taxon>Sapindales</taxon>
        <taxon>Sapindaceae</taxon>
        <taxon>Hippocastanoideae</taxon>
        <taxon>Acereae</taxon>
        <taxon>Dipteronia</taxon>
    </lineage>
</organism>
<protein>
    <submittedName>
        <fullName evidence="2">Uncharacterized protein</fullName>
    </submittedName>
</protein>
<dbReference type="Gene3D" id="3.30.70.330">
    <property type="match status" value="1"/>
</dbReference>
<comment type="caution">
    <text evidence="2">The sequence shown here is derived from an EMBL/GenBank/DDBJ whole genome shotgun (WGS) entry which is preliminary data.</text>
</comment>
<dbReference type="GO" id="GO:0003676">
    <property type="term" value="F:nucleic acid binding"/>
    <property type="evidence" value="ECO:0007669"/>
    <property type="project" value="InterPro"/>
</dbReference>
<dbReference type="EMBL" id="JANJYJ010000002">
    <property type="protein sequence ID" value="KAK3225073.1"/>
    <property type="molecule type" value="Genomic_DNA"/>
</dbReference>
<dbReference type="SUPFAM" id="SSF54928">
    <property type="entry name" value="RNA-binding domain, RBD"/>
    <property type="match status" value="1"/>
</dbReference>
<gene>
    <name evidence="2" type="ORF">Dsin_004935</name>
</gene>
<evidence type="ECO:0000313" key="3">
    <source>
        <dbReference type="Proteomes" id="UP001281410"/>
    </source>
</evidence>
<proteinExistence type="predicted"/>
<feature type="region of interest" description="Disordered" evidence="1">
    <location>
        <begin position="21"/>
        <end position="40"/>
    </location>
</feature>
<reference evidence="2" key="1">
    <citation type="journal article" date="2023" name="Plant J.">
        <title>Genome sequences and population genomics provide insights into the demographic history, inbreeding, and mutation load of two 'living fossil' tree species of Dipteronia.</title>
        <authorList>
            <person name="Feng Y."/>
            <person name="Comes H.P."/>
            <person name="Chen J."/>
            <person name="Zhu S."/>
            <person name="Lu R."/>
            <person name="Zhang X."/>
            <person name="Li P."/>
            <person name="Qiu J."/>
            <person name="Olsen K.M."/>
            <person name="Qiu Y."/>
        </authorList>
    </citation>
    <scope>NUCLEOTIDE SEQUENCE</scope>
    <source>
        <strain evidence="2">NBL</strain>
    </source>
</reference>
<dbReference type="InterPro" id="IPR012677">
    <property type="entry name" value="Nucleotide-bd_a/b_plait_sf"/>
</dbReference>
<sequence length="115" mass="11832">MRDAIEGMNGQNLDGRNITVNKAQSCRSGNGGGGSGGGGYGGSHGGGGYGGYGGCRKVVVKVDMADATFMEAMVVVEMAMEVAMKEVAVDMEVEMVDLDTPGEAVPQKVARGVRW</sequence>
<dbReference type="InterPro" id="IPR035979">
    <property type="entry name" value="RBD_domain_sf"/>
</dbReference>
<evidence type="ECO:0000313" key="2">
    <source>
        <dbReference type="EMBL" id="KAK3225073.1"/>
    </source>
</evidence>
<evidence type="ECO:0000256" key="1">
    <source>
        <dbReference type="SAM" id="MobiDB-lite"/>
    </source>
</evidence>